<dbReference type="AlphaFoldDB" id="A0A4P2Q1U7"/>
<dbReference type="Gene3D" id="3.90.25.10">
    <property type="entry name" value="UDP-galactose 4-epimerase, domain 1"/>
    <property type="match status" value="2"/>
</dbReference>
<dbReference type="PANTHER" id="PTHR43000">
    <property type="entry name" value="DTDP-D-GLUCOSE 4,6-DEHYDRATASE-RELATED"/>
    <property type="match status" value="1"/>
</dbReference>
<comment type="similarity">
    <text evidence="1">Belongs to the NAD(P)-dependent epimerase/dehydratase family.</text>
</comment>
<feature type="domain" description="NAD-dependent epimerase/dehydratase" evidence="2">
    <location>
        <begin position="7"/>
        <end position="238"/>
    </location>
</feature>
<evidence type="ECO:0000259" key="2">
    <source>
        <dbReference type="Pfam" id="PF01370"/>
    </source>
</evidence>
<gene>
    <name evidence="3" type="primary">galE</name>
    <name evidence="3" type="ORF">SOCEGT47_034340</name>
</gene>
<dbReference type="RefSeq" id="WP_129348005.1">
    <property type="nucleotide sequence ID" value="NZ_CP012670.1"/>
</dbReference>
<dbReference type="InterPro" id="IPR001509">
    <property type="entry name" value="Epimerase_deHydtase"/>
</dbReference>
<name>A0A4P2Q1U7_SORCE</name>
<dbReference type="Proteomes" id="UP000295781">
    <property type="component" value="Chromosome"/>
</dbReference>
<proteinExistence type="inferred from homology"/>
<evidence type="ECO:0000256" key="1">
    <source>
        <dbReference type="ARBA" id="ARBA00007637"/>
    </source>
</evidence>
<evidence type="ECO:0000313" key="4">
    <source>
        <dbReference type="Proteomes" id="UP000295781"/>
    </source>
</evidence>
<dbReference type="Pfam" id="PF01370">
    <property type="entry name" value="Epimerase"/>
    <property type="match status" value="1"/>
</dbReference>
<protein>
    <submittedName>
        <fullName evidence="3">UDP-glucose 4-epimerase</fullName>
    </submittedName>
</protein>
<dbReference type="InterPro" id="IPR036291">
    <property type="entry name" value="NAD(P)-bd_dom_sf"/>
</dbReference>
<organism evidence="3 4">
    <name type="scientific">Sorangium cellulosum</name>
    <name type="common">Polyangium cellulosum</name>
    <dbReference type="NCBI Taxonomy" id="56"/>
    <lineage>
        <taxon>Bacteria</taxon>
        <taxon>Pseudomonadati</taxon>
        <taxon>Myxococcota</taxon>
        <taxon>Polyangia</taxon>
        <taxon>Polyangiales</taxon>
        <taxon>Polyangiaceae</taxon>
        <taxon>Sorangium</taxon>
    </lineage>
</organism>
<dbReference type="EMBL" id="CP012670">
    <property type="protein sequence ID" value="AUX22918.1"/>
    <property type="molecule type" value="Genomic_DNA"/>
</dbReference>
<dbReference type="OrthoDB" id="9801785at2"/>
<sequence length="321" mass="34578">MTGLRSFVVGGAGFIGSHLTDRLVERGPVTLYDNLSVGRRAFVAPHLASGRAALIEADVLDLERLTEAMAGHDLVVHLAANPEARWGLTRTRLDLEQGTIATYNVLEAMRRAGVGRLIFSSSGTVYGETPRTCAEGDLGALPISLYGASKLAGEALISAYVECFGLTAWIYRFGNVVGPRGTHGAALDFLKKLRDRKTELHVLGDGRQSKPYLDVRDCVDGILFGFDRAGERLNLYNLAPEDATSVARIAELCVAASPYPDAVIRYQGGERGWPGDVPRSRMDPRRLAALGFRVRHTSDEAVRRAVEALASEVFGEAPGAG</sequence>
<accession>A0A4P2Q1U7</accession>
<dbReference type="Gene3D" id="3.40.50.720">
    <property type="entry name" value="NAD(P)-binding Rossmann-like Domain"/>
    <property type="match status" value="1"/>
</dbReference>
<reference evidence="3 4" key="1">
    <citation type="submission" date="2015-09" db="EMBL/GenBank/DDBJ databases">
        <title>Sorangium comparison.</title>
        <authorList>
            <person name="Zaburannyi N."/>
            <person name="Bunk B."/>
            <person name="Overmann J."/>
            <person name="Mueller R."/>
        </authorList>
    </citation>
    <scope>NUCLEOTIDE SEQUENCE [LARGE SCALE GENOMIC DNA]</scope>
    <source>
        <strain evidence="3 4">So ceGT47</strain>
    </source>
</reference>
<dbReference type="SUPFAM" id="SSF51735">
    <property type="entry name" value="NAD(P)-binding Rossmann-fold domains"/>
    <property type="match status" value="1"/>
</dbReference>
<evidence type="ECO:0000313" key="3">
    <source>
        <dbReference type="EMBL" id="AUX22918.1"/>
    </source>
</evidence>